<dbReference type="RefSeq" id="WP_315606848.1">
    <property type="nucleotide sequence ID" value="NZ_CP130318.1"/>
</dbReference>
<protein>
    <submittedName>
        <fullName evidence="3">Extracellular solute-binding protein</fullName>
    </submittedName>
</protein>
<dbReference type="SUPFAM" id="SSF53850">
    <property type="entry name" value="Periplasmic binding protein-like II"/>
    <property type="match status" value="1"/>
</dbReference>
<accession>A0AA96LHH2</accession>
<dbReference type="PROSITE" id="PS51257">
    <property type="entry name" value="PROKAR_LIPOPROTEIN"/>
    <property type="match status" value="1"/>
</dbReference>
<keyword evidence="2" id="KW-0732">Signal</keyword>
<organism evidence="3 4">
    <name type="scientific">Paenibacillus aurantius</name>
    <dbReference type="NCBI Taxonomy" id="2918900"/>
    <lineage>
        <taxon>Bacteria</taxon>
        <taxon>Bacillati</taxon>
        <taxon>Bacillota</taxon>
        <taxon>Bacilli</taxon>
        <taxon>Bacillales</taxon>
        <taxon>Paenibacillaceae</taxon>
        <taxon>Paenibacillus</taxon>
    </lineage>
</organism>
<proteinExistence type="predicted"/>
<feature type="signal peptide" evidence="2">
    <location>
        <begin position="1"/>
        <end position="32"/>
    </location>
</feature>
<dbReference type="Proteomes" id="UP001305702">
    <property type="component" value="Chromosome"/>
</dbReference>
<feature type="chain" id="PRO_5041694699" evidence="2">
    <location>
        <begin position="33"/>
        <end position="465"/>
    </location>
</feature>
<evidence type="ECO:0000256" key="2">
    <source>
        <dbReference type="SAM" id="SignalP"/>
    </source>
</evidence>
<keyword evidence="4" id="KW-1185">Reference proteome</keyword>
<dbReference type="Gene3D" id="3.40.190.10">
    <property type="entry name" value="Periplasmic binding protein-like II"/>
    <property type="match status" value="1"/>
</dbReference>
<feature type="region of interest" description="Disordered" evidence="1">
    <location>
        <begin position="24"/>
        <end position="61"/>
    </location>
</feature>
<sequence length="465" mass="51801">MKALKWVSKSVVLPLVLTLAACSGTGGGSSTAGETGSPSKSPESSTSAATASPPKVPDLGGQTIKIGQWWDDADPRKVPADKIDAATQKQTDLINAAEKKYNCKIEFVKFGDYGKYVENFTTTSLAGQPFADVVVLELFWSFPTLANKGLIQPIDGWIDMKSSRYNDWMRKGGSFNGKQYGYYDGTPSPYGIFYNKTMVQKLGLEDPFELQKKGEWTWDKFRDFMKKATQDTNGDGKPDVYGFPGGRVFDLAQQLVYVNKGSVEKDASGQFKFSLDNENSMQALQFVSDLYNSDKTFDPSTNDPSKDFIAGKDVLYPGFSWEFNGLRDNMKDTTLGYVFFPKGPKSDKYQSYTQFGNMYFAPKYSKNAEVAMKIYDEINLGPEGKQYSLQGWQSAYPTPELVETRKLMSENIDYISYFSVPDGQKYFGQIVEDITKGKQSPSSAVEKVKPQFNAAIDKLLAESKQ</sequence>
<dbReference type="KEGG" id="paun:MJA45_08590"/>
<name>A0AA96LHH2_9BACL</name>
<evidence type="ECO:0000313" key="3">
    <source>
        <dbReference type="EMBL" id="WNQ13068.1"/>
    </source>
</evidence>
<dbReference type="PANTHER" id="PTHR43649:SF30">
    <property type="entry name" value="ABC TRANSPORTER SUBSTRATE-BINDING PROTEIN"/>
    <property type="match status" value="1"/>
</dbReference>
<dbReference type="AlphaFoldDB" id="A0AA96LHH2"/>
<evidence type="ECO:0000256" key="1">
    <source>
        <dbReference type="SAM" id="MobiDB-lite"/>
    </source>
</evidence>
<dbReference type="EMBL" id="CP130318">
    <property type="protein sequence ID" value="WNQ13068.1"/>
    <property type="molecule type" value="Genomic_DNA"/>
</dbReference>
<dbReference type="InterPro" id="IPR050490">
    <property type="entry name" value="Bact_solute-bd_prot1"/>
</dbReference>
<evidence type="ECO:0000313" key="4">
    <source>
        <dbReference type="Proteomes" id="UP001305702"/>
    </source>
</evidence>
<gene>
    <name evidence="3" type="ORF">MJA45_08590</name>
</gene>
<dbReference type="PANTHER" id="PTHR43649">
    <property type="entry name" value="ARABINOSE-BINDING PROTEIN-RELATED"/>
    <property type="match status" value="1"/>
</dbReference>
<reference evidence="3 4" key="1">
    <citation type="submission" date="2022-02" db="EMBL/GenBank/DDBJ databases">
        <title>Paenibacillus sp. MBLB1776 Whole Genome Shotgun Sequencing.</title>
        <authorList>
            <person name="Hwang C.Y."/>
            <person name="Cho E.-S."/>
            <person name="Seo M.-J."/>
        </authorList>
    </citation>
    <scope>NUCLEOTIDE SEQUENCE [LARGE SCALE GENOMIC DNA]</scope>
    <source>
        <strain evidence="3 4">MBLB1776</strain>
    </source>
</reference>
<feature type="compositionally biased region" description="Low complexity" evidence="1">
    <location>
        <begin position="31"/>
        <end position="53"/>
    </location>
</feature>